<feature type="transmembrane region" description="Helical" evidence="6">
    <location>
        <begin position="99"/>
        <end position="117"/>
    </location>
</feature>
<comment type="subcellular location">
    <subcellularLocation>
        <location evidence="1">Membrane</location>
        <topology evidence="1">Multi-pass membrane protein</topology>
    </subcellularLocation>
</comment>
<protein>
    <submittedName>
        <fullName evidence="8">Drug/metabolite transporter (DMT)-like permease</fullName>
    </submittedName>
</protein>
<evidence type="ECO:0000313" key="8">
    <source>
        <dbReference type="EMBL" id="MDQ0509952.1"/>
    </source>
</evidence>
<evidence type="ECO:0000256" key="3">
    <source>
        <dbReference type="ARBA" id="ARBA00022692"/>
    </source>
</evidence>
<accession>A0ABU0LMM3</accession>
<dbReference type="RefSeq" id="WP_306888676.1">
    <property type="nucleotide sequence ID" value="NZ_JAUSVR010000002.1"/>
</dbReference>
<comment type="caution">
    <text evidence="8">The sequence shown here is derived from an EMBL/GenBank/DDBJ whole genome shotgun (WGS) entry which is preliminary data.</text>
</comment>
<feature type="transmembrane region" description="Helical" evidence="6">
    <location>
        <begin position="176"/>
        <end position="198"/>
    </location>
</feature>
<dbReference type="Proteomes" id="UP001235094">
    <property type="component" value="Unassembled WGS sequence"/>
</dbReference>
<evidence type="ECO:0000256" key="4">
    <source>
        <dbReference type="ARBA" id="ARBA00022989"/>
    </source>
</evidence>
<evidence type="ECO:0000256" key="5">
    <source>
        <dbReference type="ARBA" id="ARBA00023136"/>
    </source>
</evidence>
<evidence type="ECO:0000313" key="9">
    <source>
        <dbReference type="Proteomes" id="UP001235094"/>
    </source>
</evidence>
<feature type="transmembrane region" description="Helical" evidence="6">
    <location>
        <begin position="43"/>
        <end position="61"/>
    </location>
</feature>
<comment type="similarity">
    <text evidence="2">Belongs to the drug/metabolite transporter (DMT) superfamily. 10 TMS drug/metabolite exporter (DME) (TC 2.A.7.3) family.</text>
</comment>
<feature type="transmembrane region" description="Helical" evidence="6">
    <location>
        <begin position="73"/>
        <end position="93"/>
    </location>
</feature>
<dbReference type="Pfam" id="PF00892">
    <property type="entry name" value="EamA"/>
    <property type="match status" value="1"/>
</dbReference>
<feature type="transmembrane region" description="Helical" evidence="6">
    <location>
        <begin position="264"/>
        <end position="281"/>
    </location>
</feature>
<organism evidence="8 9">
    <name type="scientific">Ancylobacter amanitiformis</name>
    <dbReference type="NCBI Taxonomy" id="217069"/>
    <lineage>
        <taxon>Bacteria</taxon>
        <taxon>Pseudomonadati</taxon>
        <taxon>Pseudomonadota</taxon>
        <taxon>Alphaproteobacteria</taxon>
        <taxon>Hyphomicrobiales</taxon>
        <taxon>Xanthobacteraceae</taxon>
        <taxon>Ancylobacter</taxon>
    </lineage>
</organism>
<evidence type="ECO:0000256" key="6">
    <source>
        <dbReference type="SAM" id="Phobius"/>
    </source>
</evidence>
<sequence length="304" mass="31703">MNPSSALRRGILLMIAGSSIFATNDAFSKLALAHIPPTQVLAIRGAMAGLFLLALLAHKGQLASLRFALDSRVLLRSTAEAFVAVLFITAITTMSIGDAAAIIQIAPLITMAAAVLLFRVRIELREWVAVLVGFAGVVLIVKPGSSAFDAVALLPVGSAILLTFRDFVTQRIGAHVPILVVTFATAMVGMLLGFGGSLVQDWRPLDLMTLAWLLGGSLTLICGHMLTIAAFRGNDAAVISPFRYAAVVCSVALSAAVFSEMPDLVSIGGMALITAAGLYAMHRHRPSPAPVASALPAEAPAKPV</sequence>
<feature type="transmembrane region" description="Helical" evidence="6">
    <location>
        <begin position="124"/>
        <end position="141"/>
    </location>
</feature>
<evidence type="ECO:0000256" key="2">
    <source>
        <dbReference type="ARBA" id="ARBA00009853"/>
    </source>
</evidence>
<keyword evidence="9" id="KW-1185">Reference proteome</keyword>
<evidence type="ECO:0000259" key="7">
    <source>
        <dbReference type="Pfam" id="PF00892"/>
    </source>
</evidence>
<keyword evidence="5 6" id="KW-0472">Membrane</keyword>
<name>A0ABU0LMM3_9HYPH</name>
<dbReference type="PANTHER" id="PTHR22911:SF6">
    <property type="entry name" value="SOLUTE CARRIER FAMILY 35 MEMBER G1"/>
    <property type="match status" value="1"/>
</dbReference>
<reference evidence="8 9" key="1">
    <citation type="submission" date="2023-07" db="EMBL/GenBank/DDBJ databases">
        <title>Genomic Encyclopedia of Type Strains, Phase IV (KMG-IV): sequencing the most valuable type-strain genomes for metagenomic binning, comparative biology and taxonomic classification.</title>
        <authorList>
            <person name="Goeker M."/>
        </authorList>
    </citation>
    <scope>NUCLEOTIDE SEQUENCE [LARGE SCALE GENOMIC DNA]</scope>
    <source>
        <strain evidence="8 9">DSM 15561</strain>
    </source>
</reference>
<gene>
    <name evidence="8" type="ORF">QOZ99_000833</name>
</gene>
<feature type="transmembrane region" description="Helical" evidence="6">
    <location>
        <begin position="242"/>
        <end position="258"/>
    </location>
</feature>
<feature type="transmembrane region" description="Helical" evidence="6">
    <location>
        <begin position="210"/>
        <end position="230"/>
    </location>
</feature>
<dbReference type="PANTHER" id="PTHR22911">
    <property type="entry name" value="ACYL-MALONYL CONDENSING ENZYME-RELATED"/>
    <property type="match status" value="1"/>
</dbReference>
<keyword evidence="4 6" id="KW-1133">Transmembrane helix</keyword>
<dbReference type="EMBL" id="JAUSVR010000002">
    <property type="protein sequence ID" value="MDQ0509952.1"/>
    <property type="molecule type" value="Genomic_DNA"/>
</dbReference>
<feature type="transmembrane region" description="Helical" evidence="6">
    <location>
        <begin position="147"/>
        <end position="164"/>
    </location>
</feature>
<dbReference type="InterPro" id="IPR037185">
    <property type="entry name" value="EmrE-like"/>
</dbReference>
<dbReference type="InterPro" id="IPR000620">
    <property type="entry name" value="EamA_dom"/>
</dbReference>
<proteinExistence type="inferred from homology"/>
<feature type="domain" description="EamA" evidence="7">
    <location>
        <begin position="9"/>
        <end position="141"/>
    </location>
</feature>
<dbReference type="SUPFAM" id="SSF103481">
    <property type="entry name" value="Multidrug resistance efflux transporter EmrE"/>
    <property type="match status" value="2"/>
</dbReference>
<keyword evidence="3 6" id="KW-0812">Transmembrane</keyword>
<evidence type="ECO:0000256" key="1">
    <source>
        <dbReference type="ARBA" id="ARBA00004141"/>
    </source>
</evidence>